<evidence type="ECO:0000256" key="3">
    <source>
        <dbReference type="ARBA" id="ARBA00023002"/>
    </source>
</evidence>
<comment type="cofactor">
    <cofactor evidence="6">
        <name>FMN</name>
        <dbReference type="ChEBI" id="CHEBI:58210"/>
    </cofactor>
    <text evidence="6">Binds 1 FMN per subunit.</text>
</comment>
<dbReference type="GO" id="GO:0016652">
    <property type="term" value="F:oxidoreductase activity, acting on NAD(P)H as acceptor"/>
    <property type="evidence" value="ECO:0007669"/>
    <property type="project" value="UniProtKB-UniRule"/>
</dbReference>
<dbReference type="InterPro" id="IPR003680">
    <property type="entry name" value="Flavodoxin_fold"/>
</dbReference>
<dbReference type="Gene3D" id="3.40.50.360">
    <property type="match status" value="1"/>
</dbReference>
<comment type="catalytic activity">
    <reaction evidence="5">
        <text>N,N-dimethyl-1,4-phenylenediamine + anthranilate + 2 NAD(+) = 2-(4-dimethylaminophenyl)diazenylbenzoate + 2 NADH + 2 H(+)</text>
        <dbReference type="Rhea" id="RHEA:55872"/>
        <dbReference type="ChEBI" id="CHEBI:15378"/>
        <dbReference type="ChEBI" id="CHEBI:15783"/>
        <dbReference type="ChEBI" id="CHEBI:16567"/>
        <dbReference type="ChEBI" id="CHEBI:57540"/>
        <dbReference type="ChEBI" id="CHEBI:57945"/>
        <dbReference type="ChEBI" id="CHEBI:71579"/>
        <dbReference type="EC" id="1.7.1.17"/>
    </reaction>
    <physiologicalReaction direction="right-to-left" evidence="5">
        <dbReference type="Rhea" id="RHEA:55874"/>
    </physiologicalReaction>
</comment>
<keyword evidence="3 6" id="KW-0560">Oxidoreductase</keyword>
<comment type="subunit">
    <text evidence="6">Homodimer.</text>
</comment>
<dbReference type="SUPFAM" id="SSF52218">
    <property type="entry name" value="Flavoproteins"/>
    <property type="match status" value="1"/>
</dbReference>
<dbReference type="InterPro" id="IPR023048">
    <property type="entry name" value="NADH:quinone_OxRdtase_FMN_depd"/>
</dbReference>
<sequence>MIWLMTYLLHLDATSFDAESISRSVARSFLDTWPGEVVHRDLAAAPVPHLTAAGISARLTDPARHNPDEAAAAALQDELIDEFLGASAYLFTVPLYNYAAPSSFKAWLDQIVVTGRTHARPDGPPAAGRRALVISSRGGSYGPGAPHHGRDHLVPHLREIMGGELGLELEFITPEFSLAPVVPALAQFLDFHRASLGDAHDQARKLGGSFTPGRKAA</sequence>
<dbReference type="Pfam" id="PF02525">
    <property type="entry name" value="Flavodoxin_2"/>
    <property type="match status" value="1"/>
</dbReference>
<dbReference type="AlphaFoldDB" id="U5VXY9"/>
<dbReference type="GO" id="GO:0010181">
    <property type="term" value="F:FMN binding"/>
    <property type="evidence" value="ECO:0007669"/>
    <property type="project" value="UniProtKB-UniRule"/>
</dbReference>
<feature type="binding site" evidence="6">
    <location>
        <begin position="20"/>
        <end position="22"/>
    </location>
    <ligand>
        <name>FMN</name>
        <dbReference type="ChEBI" id="CHEBI:58210"/>
    </ligand>
</feature>
<reference evidence="8 9" key="1">
    <citation type="journal article" date="2014" name="J. Biotechnol.">
        <title>Complete genome sequence of the actinobacterium Actinoplanes friuliensis HAG 010964, producer of the lipopeptide antibiotic friulimycin.</title>
        <authorList>
            <person name="Ruckert C."/>
            <person name="Szczepanowski R."/>
            <person name="Albersmeier A."/>
            <person name="Goesmann A."/>
            <person name="Fischer N."/>
            <person name="Steinkamper A."/>
            <person name="Puhler A."/>
            <person name="Biener R."/>
            <person name="Schwartz D."/>
            <person name="Kalinowski J."/>
        </authorList>
    </citation>
    <scope>NUCLEOTIDE SEQUENCE [LARGE SCALE GENOMIC DNA]</scope>
    <source>
        <strain evidence="8 9">DSM 7358</strain>
    </source>
</reference>
<dbReference type="KEGG" id="afs:AFR_17925"/>
<protein>
    <recommendedName>
        <fullName evidence="6">FMN dependent NADH:quinone oxidoreductase</fullName>
        <ecNumber evidence="6">1.6.5.-</ecNumber>
    </recommendedName>
    <alternativeName>
        <fullName evidence="6">Azo-dye reductase</fullName>
    </alternativeName>
    <alternativeName>
        <fullName evidence="6">FMN-dependent NADH-azo compound oxidoreductase</fullName>
    </alternativeName>
    <alternativeName>
        <fullName evidence="6">FMN-dependent NADH-azoreductase</fullName>
        <ecNumber evidence="6">1.7.1.17</ecNumber>
    </alternativeName>
</protein>
<dbReference type="PANTHER" id="PTHR43741:SF4">
    <property type="entry name" value="FMN-DEPENDENT NADH:QUINONE OXIDOREDUCTASE"/>
    <property type="match status" value="1"/>
</dbReference>
<comment type="similarity">
    <text evidence="6">Belongs to the azoreductase type 1 family.</text>
</comment>
<gene>
    <name evidence="6" type="primary">azoR</name>
    <name evidence="8" type="ORF">AFR_17925</name>
</gene>
<dbReference type="EMBL" id="CP006272">
    <property type="protein sequence ID" value="AGZ41863.1"/>
    <property type="molecule type" value="Genomic_DNA"/>
</dbReference>
<dbReference type="InterPro" id="IPR050104">
    <property type="entry name" value="FMN-dep_NADH:Q_OxRdtase_AzoR1"/>
</dbReference>
<feature type="domain" description="Flavodoxin-like fold" evidence="7">
    <location>
        <begin position="8"/>
        <end position="162"/>
    </location>
</feature>
<evidence type="ECO:0000313" key="9">
    <source>
        <dbReference type="Proteomes" id="UP000017746"/>
    </source>
</evidence>
<dbReference type="HAMAP" id="MF_01216">
    <property type="entry name" value="Azoreductase_type1"/>
    <property type="match status" value="1"/>
</dbReference>
<accession>U5VXY9</accession>
<dbReference type="InterPro" id="IPR029039">
    <property type="entry name" value="Flavoprotein-like_sf"/>
</dbReference>
<name>U5VXY9_9ACTN</name>
<keyword evidence="9" id="KW-1185">Reference proteome</keyword>
<comment type="catalytic activity">
    <reaction evidence="6">
        <text>2 a quinone + NADH + H(+) = 2 a 1,4-benzosemiquinone + NAD(+)</text>
        <dbReference type="Rhea" id="RHEA:65952"/>
        <dbReference type="ChEBI" id="CHEBI:15378"/>
        <dbReference type="ChEBI" id="CHEBI:57540"/>
        <dbReference type="ChEBI" id="CHEBI:57945"/>
        <dbReference type="ChEBI" id="CHEBI:132124"/>
        <dbReference type="ChEBI" id="CHEBI:134225"/>
    </reaction>
</comment>
<dbReference type="PANTHER" id="PTHR43741">
    <property type="entry name" value="FMN-DEPENDENT NADH-AZOREDUCTASE 1"/>
    <property type="match status" value="1"/>
</dbReference>
<keyword evidence="4 6" id="KW-0520">NAD</keyword>
<comment type="function">
    <text evidence="6">Also exhibits azoreductase activity. Catalyzes the reductive cleavage of the azo bond in aromatic azo compounds to the corresponding amines.</text>
</comment>
<dbReference type="EC" id="1.6.5.-" evidence="6"/>
<dbReference type="HOGENOM" id="CLU_088964_0_1_11"/>
<organism evidence="8 9">
    <name type="scientific">Actinoplanes friuliensis DSM 7358</name>
    <dbReference type="NCBI Taxonomy" id="1246995"/>
    <lineage>
        <taxon>Bacteria</taxon>
        <taxon>Bacillati</taxon>
        <taxon>Actinomycetota</taxon>
        <taxon>Actinomycetes</taxon>
        <taxon>Micromonosporales</taxon>
        <taxon>Micromonosporaceae</taxon>
        <taxon>Actinoplanes</taxon>
    </lineage>
</organism>
<evidence type="ECO:0000256" key="6">
    <source>
        <dbReference type="HAMAP-Rule" id="MF_01216"/>
    </source>
</evidence>
<evidence type="ECO:0000313" key="8">
    <source>
        <dbReference type="EMBL" id="AGZ41863.1"/>
    </source>
</evidence>
<dbReference type="GO" id="GO:0016655">
    <property type="term" value="F:oxidoreductase activity, acting on NAD(P)H, quinone or similar compound as acceptor"/>
    <property type="evidence" value="ECO:0007669"/>
    <property type="project" value="InterPro"/>
</dbReference>
<keyword evidence="2 6" id="KW-0288">FMN</keyword>
<dbReference type="GO" id="GO:0009055">
    <property type="term" value="F:electron transfer activity"/>
    <property type="evidence" value="ECO:0007669"/>
    <property type="project" value="UniProtKB-UniRule"/>
</dbReference>
<comment type="caution">
    <text evidence="6">Lacks conserved residue(s) required for the propagation of feature annotation.</text>
</comment>
<keyword evidence="1 6" id="KW-0285">Flavoprotein</keyword>
<dbReference type="eggNOG" id="COG1182">
    <property type="taxonomic scope" value="Bacteria"/>
</dbReference>
<evidence type="ECO:0000256" key="5">
    <source>
        <dbReference type="ARBA" id="ARBA00048542"/>
    </source>
</evidence>
<dbReference type="PATRIC" id="fig|1246995.3.peg.3636"/>
<dbReference type="EC" id="1.7.1.17" evidence="6"/>
<proteinExistence type="inferred from homology"/>
<evidence type="ECO:0000256" key="4">
    <source>
        <dbReference type="ARBA" id="ARBA00023027"/>
    </source>
</evidence>
<evidence type="ECO:0000256" key="1">
    <source>
        <dbReference type="ARBA" id="ARBA00022630"/>
    </source>
</evidence>
<dbReference type="Proteomes" id="UP000017746">
    <property type="component" value="Chromosome"/>
</dbReference>
<feature type="binding site" evidence="6">
    <location>
        <begin position="136"/>
        <end position="139"/>
    </location>
    <ligand>
        <name>FMN</name>
        <dbReference type="ChEBI" id="CHEBI:58210"/>
    </ligand>
</feature>
<evidence type="ECO:0000259" key="7">
    <source>
        <dbReference type="Pfam" id="PF02525"/>
    </source>
</evidence>
<evidence type="ECO:0000256" key="2">
    <source>
        <dbReference type="ARBA" id="ARBA00022643"/>
    </source>
</evidence>
<comment type="function">
    <text evidence="6">Quinone reductase that provides resistance to thiol-specific stress caused by electrophilic quinones.</text>
</comment>